<comment type="caution">
    <text evidence="2">The sequence shown here is derived from an EMBL/GenBank/DDBJ whole genome shotgun (WGS) entry which is preliminary data.</text>
</comment>
<dbReference type="RefSeq" id="WP_069295812.1">
    <property type="nucleotide sequence ID" value="NZ_MCRI01000011.1"/>
</dbReference>
<organism evidence="2 3">
    <name type="scientific">Methylophaga muralis</name>
    <dbReference type="NCBI Taxonomy" id="291169"/>
    <lineage>
        <taxon>Bacteria</taxon>
        <taxon>Pseudomonadati</taxon>
        <taxon>Pseudomonadota</taxon>
        <taxon>Gammaproteobacteria</taxon>
        <taxon>Thiotrichales</taxon>
        <taxon>Piscirickettsiaceae</taxon>
        <taxon>Methylophaga</taxon>
    </lineage>
</organism>
<dbReference type="Gene3D" id="3.50.50.60">
    <property type="entry name" value="FAD/NAD(P)-binding domain"/>
    <property type="match status" value="1"/>
</dbReference>
<dbReference type="EMBL" id="MCRI01000011">
    <property type="protein sequence ID" value="ODN66936.1"/>
    <property type="molecule type" value="Genomic_DNA"/>
</dbReference>
<dbReference type="InterPro" id="IPR002937">
    <property type="entry name" value="Amino_oxidase"/>
</dbReference>
<dbReference type="GO" id="GO:0016491">
    <property type="term" value="F:oxidoreductase activity"/>
    <property type="evidence" value="ECO:0007669"/>
    <property type="project" value="InterPro"/>
</dbReference>
<keyword evidence="3" id="KW-1185">Reference proteome</keyword>
<dbReference type="Pfam" id="PF01593">
    <property type="entry name" value="Amino_oxidase"/>
    <property type="match status" value="1"/>
</dbReference>
<dbReference type="Gene3D" id="3.90.660.10">
    <property type="match status" value="1"/>
</dbReference>
<dbReference type="Proteomes" id="UP000094379">
    <property type="component" value="Unassembled WGS sequence"/>
</dbReference>
<dbReference type="PANTHER" id="PTHR16128">
    <property type="entry name" value="FAD/NAD(P)-BINDING OXIDOREDUCTASE FAMILY PROTEIN"/>
    <property type="match status" value="1"/>
</dbReference>
<name>A0A1E3GTP5_9GAMM</name>
<proteinExistence type="predicted"/>
<dbReference type="SUPFAM" id="SSF51905">
    <property type="entry name" value="FAD/NAD(P)-binding domain"/>
    <property type="match status" value="1"/>
</dbReference>
<evidence type="ECO:0000313" key="3">
    <source>
        <dbReference type="Proteomes" id="UP000094379"/>
    </source>
</evidence>
<protein>
    <submittedName>
        <fullName evidence="2">Protoporphyrinogen oxidase</fullName>
    </submittedName>
</protein>
<gene>
    <name evidence="2" type="ORF">A9E74_01330</name>
</gene>
<sequence length="328" mass="36874">MSKIAIIGSGLAGLSLAHQLQPFAEIQLFDKARRAGGRLASRSAGQFHFDHGAQFFTVKTPCFAEFIQPLIEQKIIQRWDAEFVEFSNNRQIARRQWNADYPHYVGSPDMQAIGEVLAENLTIQFDCQITRLQQQDGKWMLLSDDQLVAENFDWVICCLPAKQTADLFPNNFENLNTIQQTKMLACYALMLGFDDPPELDWQAALVSDAIISWMSVNSSKPSRPDGFSMVIQANNMWAEKHLHHADQTIQQLMLAEVQRVSGINVDKASHVDVKRWVYANLPTQTGQSAYLDDQLKLAACGDWCIQGRVEAAFSSADALAQQLIPQLN</sequence>
<feature type="domain" description="Amine oxidase" evidence="1">
    <location>
        <begin position="110"/>
        <end position="324"/>
    </location>
</feature>
<dbReference type="InterPro" id="IPR036188">
    <property type="entry name" value="FAD/NAD-bd_sf"/>
</dbReference>
<dbReference type="PANTHER" id="PTHR16128:SF5">
    <property type="entry name" value="FAD_NAD(P)-BINDING OXIDOREDUCTASE FAMILY PROTEIN"/>
    <property type="match status" value="1"/>
</dbReference>
<dbReference type="AlphaFoldDB" id="A0A1E3GTP5"/>
<accession>A0A1E3GTP5</accession>
<reference evidence="2 3" key="1">
    <citation type="submission" date="2016-07" db="EMBL/GenBank/DDBJ databases">
        <title>Draft Genome Sequence of Methylophaga muralis Bur 1.</title>
        <authorList>
            <person name="Vasilenko O.V."/>
            <person name="Doronina N.V."/>
            <person name="Shmareva M.N."/>
            <person name="Tarlachkov S.V."/>
            <person name="Mustakhimov I."/>
            <person name="Trotsenko Y.A."/>
        </authorList>
    </citation>
    <scope>NUCLEOTIDE SEQUENCE [LARGE SCALE GENOMIC DNA]</scope>
    <source>
        <strain evidence="2 3">Bur 1</strain>
    </source>
</reference>
<dbReference type="STRING" id="291169.A9E74_01330"/>
<evidence type="ECO:0000313" key="2">
    <source>
        <dbReference type="EMBL" id="ODN66936.1"/>
    </source>
</evidence>
<dbReference type="Pfam" id="PF13450">
    <property type="entry name" value="NAD_binding_8"/>
    <property type="match status" value="1"/>
</dbReference>
<evidence type="ECO:0000259" key="1">
    <source>
        <dbReference type="Pfam" id="PF01593"/>
    </source>
</evidence>